<dbReference type="Gene3D" id="2.120.10.80">
    <property type="entry name" value="Kelch-type beta propeller"/>
    <property type="match status" value="2"/>
</dbReference>
<keyword evidence="5" id="KW-0732">Signal</keyword>
<evidence type="ECO:0000256" key="3">
    <source>
        <dbReference type="ARBA" id="ARBA00022536"/>
    </source>
</evidence>
<dbReference type="CDD" id="cd00041">
    <property type="entry name" value="CUB"/>
    <property type="match status" value="1"/>
</dbReference>
<dbReference type="SMART" id="SM00042">
    <property type="entry name" value="CUB"/>
    <property type="match status" value="1"/>
</dbReference>
<dbReference type="PANTHER" id="PTHR46376:SF2">
    <property type="entry name" value="DISTRACTED, ISOFORM B"/>
    <property type="match status" value="1"/>
</dbReference>
<feature type="transmembrane region" description="Helical" evidence="14">
    <location>
        <begin position="1151"/>
        <end position="1175"/>
    </location>
</feature>
<comment type="caution">
    <text evidence="13">Lacks conserved residue(s) required for the propagation of feature annotation.</text>
</comment>
<evidence type="ECO:0000256" key="10">
    <source>
        <dbReference type="ARBA" id="ARBA00023180"/>
    </source>
</evidence>
<dbReference type="Pfam" id="PF24972">
    <property type="entry name" value="GBD_ATRN"/>
    <property type="match status" value="1"/>
</dbReference>
<dbReference type="PROSITE" id="PS01186">
    <property type="entry name" value="EGF_2"/>
    <property type="match status" value="1"/>
</dbReference>
<dbReference type="SMART" id="SM00423">
    <property type="entry name" value="PSI"/>
    <property type="match status" value="3"/>
</dbReference>
<name>A0A914CXM7_9BILA</name>
<sequence>MDNHHAIRYFDNSYTFIKQYRFIWLLWFLAATLYNVDASLDIQRLRTPTAKGCDKPCNNGHCVNGTCVCQQGWGGLQCDHCFGRVRINGSNSGFFTDGLFNYTASARCTWIITNEQNSSLLLRLADFFTECCWDNLYIYDGDSAFDNLIGAFSGSLPPTEVVATSGKSIVYFTSDLAFNMMGFNITYQYNACPRNCSGRGNCVNGKCGCPSGYTGEACEVPFCANGVEATASPDGPCLNGGYCEDGKCNCNKDLFHGEFCQVFNAIPVWDTLYSHDGQKFTPRASHAVALVEDQVWIYGGAYFTSTKKPTDLVVYNITSQTFFELQGEKNSPMSRYDHTMVFHNNKLYVFGGVVNQNYITNELWSLDMNSLKWTLEFENDNSSLAMPMAVAGHTAHVIGNEMHVFFGYNPYEGYLYQVQIYSFGSRRWRKGKIDPVISGRFGHSSILSTTDYEKKHTVFVYGGYNAPINTYSYAISDQLLMYDPVDETWTEIGKTGLPLFRHSSVLLNGVIYIFGGNSHNESSSKQSDCYSPKILAYDITCQEWMSLNSTDEKFVDSLPRYGHAAVPYNGSFLVLGGFTGQMKNDVLKFTLGQCKAQARDADDCVNSADGIRCVFVGKSCIQARPAMSYRQNFVNFIKNDSPRLQAECPQRQQAANIGRPCAELEDCSSCFSQKGCSWCESTQMCVSGDGCIDGSMLTTDWKNCAMSQRKKANNMVSRPCALSTNCYACRQLPHCSWVTIESKQRCISQIDEAMLIEEHNRLQAERFAAYSRALATTSNGAHTTRPSDAISFPLTQSLSQNLTCPVPCAQYSSCQNCVIANCMWCGSTQRCVSMDTYMISFPYGQCQSWTTVTNADKNHICQQDPNDCEMQKTCIDCQLVGPRCGWCDDGSGTGLGKCLPGSDSGPLVANSCPLKRWYFTGQPACQCNGHSNCTISPATPMNKCRNCTDRTTGEHCETCIDGYFGDPRNGGECQVCQCNNQATSCDPDSGDCYCTTKGVTGPHCDKCEPKYTGDPKNDVPCTYELVIDFIFTFKLDGDDAKDKHVNQINFYSTPFKKDTDVQFSITCEGESNAKVAINLTSNFFEGHPGNMKALMANTNCTASGIKRTYSATSPDYAFGTEANTTFLVRVYDFETPIKIQISFAQSPPINWVLFFVIFAACFIVLLVVAGLLWMIKLRVEWYRNLRRRHDEIEEMASRPFGSVQLELLMNKTDSHATPVAIEPCSNYNAGIYTLIVRLPTGGKEYTPNGTSGLAVASSLCLLTQAQLALLQPPDPSDQRQGRKSTLRRFIPFMRP</sequence>
<dbReference type="FunFam" id="2.10.25.10:FF:000188">
    <property type="entry name" value="Laminin subunit gamma 2"/>
    <property type="match status" value="1"/>
</dbReference>
<keyword evidence="17" id="KW-1185">Reference proteome</keyword>
<dbReference type="InterPro" id="IPR015915">
    <property type="entry name" value="Kelch-typ_b-propeller"/>
</dbReference>
<reference evidence="18" key="1">
    <citation type="submission" date="2022-11" db="UniProtKB">
        <authorList>
            <consortium name="WormBaseParasite"/>
        </authorList>
    </citation>
    <scope>IDENTIFICATION</scope>
</reference>
<dbReference type="InterPro" id="IPR000859">
    <property type="entry name" value="CUB_dom"/>
</dbReference>
<evidence type="ECO:0000256" key="4">
    <source>
        <dbReference type="ARBA" id="ARBA00022692"/>
    </source>
</evidence>
<evidence type="ECO:0000256" key="12">
    <source>
        <dbReference type="PROSITE-ProRule" id="PRU00059"/>
    </source>
</evidence>
<dbReference type="GO" id="GO:0005794">
    <property type="term" value="C:Golgi apparatus"/>
    <property type="evidence" value="ECO:0007669"/>
    <property type="project" value="TreeGrafter"/>
</dbReference>
<dbReference type="Pfam" id="PF01437">
    <property type="entry name" value="PSI"/>
    <property type="match status" value="1"/>
</dbReference>
<dbReference type="PROSITE" id="PS01180">
    <property type="entry name" value="CUB"/>
    <property type="match status" value="1"/>
</dbReference>
<keyword evidence="8 14" id="KW-0472">Membrane</keyword>
<dbReference type="InterPro" id="IPR035914">
    <property type="entry name" value="Sperma_CUB_dom_sf"/>
</dbReference>
<keyword evidence="7 14" id="KW-1133">Transmembrane helix</keyword>
<evidence type="ECO:0000256" key="14">
    <source>
        <dbReference type="SAM" id="Phobius"/>
    </source>
</evidence>
<evidence type="ECO:0000256" key="9">
    <source>
        <dbReference type="ARBA" id="ARBA00023157"/>
    </source>
</evidence>
<dbReference type="SUPFAM" id="SSF49854">
    <property type="entry name" value="Spermadhesin, CUB domain"/>
    <property type="match status" value="1"/>
</dbReference>
<dbReference type="SUPFAM" id="SSF117281">
    <property type="entry name" value="Kelch motif"/>
    <property type="match status" value="1"/>
</dbReference>
<dbReference type="InterPro" id="IPR002165">
    <property type="entry name" value="Plexin_repeat"/>
</dbReference>
<dbReference type="PANTHER" id="PTHR46376">
    <property type="entry name" value="LEUCINE-ZIPPER-LIKE TRANSCRIPTIONAL REGULATOR 1"/>
    <property type="match status" value="1"/>
</dbReference>
<dbReference type="SMART" id="SM00181">
    <property type="entry name" value="EGF"/>
    <property type="match status" value="5"/>
</dbReference>
<keyword evidence="6" id="KW-0677">Repeat</keyword>
<feature type="disulfide bond" evidence="13">
    <location>
        <begin position="927"/>
        <end position="944"/>
    </location>
</feature>
<dbReference type="Gene3D" id="2.60.120.290">
    <property type="entry name" value="Spermadhesin, CUB domain"/>
    <property type="match status" value="1"/>
</dbReference>
<dbReference type="InterPro" id="IPR056732">
    <property type="entry name" value="GBD_ATRN"/>
</dbReference>
<keyword evidence="11 13" id="KW-0424">Laminin EGF-like domain</keyword>
<keyword evidence="4 14" id="KW-0812">Transmembrane</keyword>
<dbReference type="Pfam" id="PF00431">
    <property type="entry name" value="CUB"/>
    <property type="match status" value="1"/>
</dbReference>
<proteinExistence type="predicted"/>
<dbReference type="InterPro" id="IPR002049">
    <property type="entry name" value="LE_dom"/>
</dbReference>
<dbReference type="Pfam" id="PF24981">
    <property type="entry name" value="Beta-prop_ATRN-LZTR1"/>
    <property type="match status" value="1"/>
</dbReference>
<dbReference type="InterPro" id="IPR051568">
    <property type="entry name" value="LZTR1/Attractin"/>
</dbReference>
<dbReference type="PROSITE" id="PS01248">
    <property type="entry name" value="EGF_LAM_1"/>
    <property type="match status" value="1"/>
</dbReference>
<dbReference type="SUPFAM" id="SSF57196">
    <property type="entry name" value="EGF/Laminin"/>
    <property type="match status" value="1"/>
</dbReference>
<dbReference type="GO" id="GO:0016020">
    <property type="term" value="C:membrane"/>
    <property type="evidence" value="ECO:0007669"/>
    <property type="project" value="UniProtKB-SubCell"/>
</dbReference>
<dbReference type="CDD" id="cd00055">
    <property type="entry name" value="EGF_Lam"/>
    <property type="match status" value="2"/>
</dbReference>
<feature type="domain" description="CUB" evidence="15">
    <location>
        <begin position="81"/>
        <end position="190"/>
    </location>
</feature>
<keyword evidence="9 13" id="KW-1015">Disulfide bond</keyword>
<organism evidence="17 18">
    <name type="scientific">Acrobeloides nanus</name>
    <dbReference type="NCBI Taxonomy" id="290746"/>
    <lineage>
        <taxon>Eukaryota</taxon>
        <taxon>Metazoa</taxon>
        <taxon>Ecdysozoa</taxon>
        <taxon>Nematoda</taxon>
        <taxon>Chromadorea</taxon>
        <taxon>Rhabditida</taxon>
        <taxon>Tylenchina</taxon>
        <taxon>Cephalobomorpha</taxon>
        <taxon>Cephaloboidea</taxon>
        <taxon>Cephalobidae</taxon>
        <taxon>Acrobeloides</taxon>
    </lineage>
</organism>
<evidence type="ECO:0000256" key="7">
    <source>
        <dbReference type="ARBA" id="ARBA00022989"/>
    </source>
</evidence>
<dbReference type="PROSITE" id="PS50027">
    <property type="entry name" value="EGF_LAM_2"/>
    <property type="match status" value="2"/>
</dbReference>
<dbReference type="PROSITE" id="PS00022">
    <property type="entry name" value="EGF_1"/>
    <property type="match status" value="1"/>
</dbReference>
<evidence type="ECO:0000256" key="13">
    <source>
        <dbReference type="PROSITE-ProRule" id="PRU00460"/>
    </source>
</evidence>
<dbReference type="InterPro" id="IPR000742">
    <property type="entry name" value="EGF"/>
</dbReference>
<dbReference type="InterPro" id="IPR056737">
    <property type="entry name" value="Beta-prop_ATRN-MKLN-like"/>
</dbReference>
<dbReference type="FunFam" id="2.10.25.10:FF:000001">
    <property type="entry name" value="Tenascin C"/>
    <property type="match status" value="1"/>
</dbReference>
<evidence type="ECO:0000256" key="8">
    <source>
        <dbReference type="ARBA" id="ARBA00023136"/>
    </source>
</evidence>
<feature type="disulfide bond" evidence="12">
    <location>
        <begin position="81"/>
        <end position="108"/>
    </location>
</feature>
<feature type="disulfide bond" evidence="13">
    <location>
        <begin position="959"/>
        <end position="973"/>
    </location>
</feature>
<evidence type="ECO:0000313" key="18">
    <source>
        <dbReference type="WBParaSite" id="ACRNAN_scaffold156.g31879.t1"/>
    </source>
</evidence>
<evidence type="ECO:0000256" key="5">
    <source>
        <dbReference type="ARBA" id="ARBA00022729"/>
    </source>
</evidence>
<dbReference type="Proteomes" id="UP000887540">
    <property type="component" value="Unplaced"/>
</dbReference>
<keyword evidence="2" id="KW-0880">Kelch repeat</keyword>
<comment type="subcellular location">
    <subcellularLocation>
        <location evidence="1">Membrane</location>
        <topology evidence="1">Single-pass membrane protein</topology>
    </subcellularLocation>
</comment>
<keyword evidence="10" id="KW-0325">Glycoprotein</keyword>
<evidence type="ECO:0000259" key="15">
    <source>
        <dbReference type="PROSITE" id="PS01180"/>
    </source>
</evidence>
<evidence type="ECO:0000256" key="6">
    <source>
        <dbReference type="ARBA" id="ARBA00022737"/>
    </source>
</evidence>
<dbReference type="WBParaSite" id="ACRNAN_scaffold156.g31879.t1">
    <property type="protein sequence ID" value="ACRNAN_scaffold156.g31879.t1"/>
    <property type="gene ID" value="ACRNAN_scaffold156.g31879"/>
</dbReference>
<dbReference type="InterPro" id="IPR016201">
    <property type="entry name" value="PSI"/>
</dbReference>
<evidence type="ECO:0000259" key="16">
    <source>
        <dbReference type="PROSITE" id="PS50027"/>
    </source>
</evidence>
<dbReference type="InterPro" id="IPR056863">
    <property type="entry name" value="LMN_ATRN_NET-like_EGF"/>
</dbReference>
<feature type="disulfide bond" evidence="13">
    <location>
        <begin position="947"/>
        <end position="956"/>
    </location>
</feature>
<feature type="disulfide bond" evidence="13">
    <location>
        <begin position="1007"/>
        <end position="1021"/>
    </location>
</feature>
<dbReference type="Pfam" id="PF24973">
    <property type="entry name" value="EGF_LMN_ATRN"/>
    <property type="match status" value="1"/>
</dbReference>
<keyword evidence="3" id="KW-0245">EGF-like domain</keyword>
<accession>A0A914CXM7</accession>
<dbReference type="GO" id="GO:0005604">
    <property type="term" value="C:basement membrane"/>
    <property type="evidence" value="ECO:0007669"/>
    <property type="project" value="UniProtKB-ARBA"/>
</dbReference>
<dbReference type="Pfam" id="PF23106">
    <property type="entry name" value="EGF_Teneurin"/>
    <property type="match status" value="1"/>
</dbReference>
<evidence type="ECO:0000256" key="2">
    <source>
        <dbReference type="ARBA" id="ARBA00022441"/>
    </source>
</evidence>
<dbReference type="Gene3D" id="2.10.25.10">
    <property type="entry name" value="Laminin"/>
    <property type="match status" value="3"/>
</dbReference>
<evidence type="ECO:0000256" key="1">
    <source>
        <dbReference type="ARBA" id="ARBA00004167"/>
    </source>
</evidence>
<evidence type="ECO:0000256" key="11">
    <source>
        <dbReference type="ARBA" id="ARBA00023292"/>
    </source>
</evidence>
<dbReference type="SMART" id="SM00180">
    <property type="entry name" value="EGF_Lam"/>
    <property type="match status" value="2"/>
</dbReference>
<protein>
    <submittedName>
        <fullName evidence="18">Attractin</fullName>
    </submittedName>
</protein>
<feature type="domain" description="Laminin EGF-like" evidence="16">
    <location>
        <begin position="976"/>
        <end position="1023"/>
    </location>
</feature>
<dbReference type="Pfam" id="PF00053">
    <property type="entry name" value="EGF_laminin"/>
    <property type="match status" value="1"/>
</dbReference>
<feature type="domain" description="Laminin EGF-like" evidence="16">
    <location>
        <begin position="925"/>
        <end position="975"/>
    </location>
</feature>
<evidence type="ECO:0000313" key="17">
    <source>
        <dbReference type="Proteomes" id="UP000887540"/>
    </source>
</evidence>